<evidence type="ECO:0000313" key="2">
    <source>
        <dbReference type="WBParaSite" id="SMTH1_27520.1"/>
    </source>
</evidence>
<proteinExistence type="predicted"/>
<dbReference type="AlphaFoldDB" id="A0AA85B283"/>
<name>A0AA85B283_9TREM</name>
<dbReference type="Proteomes" id="UP000050791">
    <property type="component" value="Unassembled WGS sequence"/>
</dbReference>
<accession>A0AA85B283</accession>
<protein>
    <submittedName>
        <fullName evidence="2">Uncharacterized protein</fullName>
    </submittedName>
</protein>
<organism evidence="1 2">
    <name type="scientific">Schistosoma mattheei</name>
    <dbReference type="NCBI Taxonomy" id="31246"/>
    <lineage>
        <taxon>Eukaryota</taxon>
        <taxon>Metazoa</taxon>
        <taxon>Spiralia</taxon>
        <taxon>Lophotrochozoa</taxon>
        <taxon>Platyhelminthes</taxon>
        <taxon>Trematoda</taxon>
        <taxon>Digenea</taxon>
        <taxon>Strigeidida</taxon>
        <taxon>Schistosomatoidea</taxon>
        <taxon>Schistosomatidae</taxon>
        <taxon>Schistosoma</taxon>
    </lineage>
</organism>
<sequence>MKVVLNEEDDFLTHVLIVNGKCERFKLKTLSEDQFKSLIFICSLQPEKFADIRIWLLHRHDQNPTLVLKKVADELSMINKPQTRYQSYSFSGQHRFDVLAVKRKVRPDSKNQTYSSLH</sequence>
<reference evidence="2" key="1">
    <citation type="submission" date="2023-11" db="UniProtKB">
        <authorList>
            <consortium name="WormBaseParasite"/>
        </authorList>
    </citation>
    <scope>IDENTIFICATION</scope>
</reference>
<dbReference type="WBParaSite" id="SMTH1_27520.1">
    <property type="protein sequence ID" value="SMTH1_27520.1"/>
    <property type="gene ID" value="SMTH1_27520"/>
</dbReference>
<evidence type="ECO:0000313" key="1">
    <source>
        <dbReference type="Proteomes" id="UP000050791"/>
    </source>
</evidence>